<dbReference type="CDD" id="cd23573">
    <property type="entry name" value="TFP_LU_ECD_PSCA"/>
    <property type="match status" value="1"/>
</dbReference>
<protein>
    <recommendedName>
        <fullName evidence="10">UPAR/Ly6 domain-containing protein</fullName>
    </recommendedName>
</protein>
<evidence type="ECO:0000256" key="9">
    <source>
        <dbReference type="SAM" id="SignalP"/>
    </source>
</evidence>
<dbReference type="AlphaFoldDB" id="A0A9Q1B5F0"/>
<keyword evidence="8" id="KW-0325">Glycoprotein</keyword>
<evidence type="ECO:0000313" key="12">
    <source>
        <dbReference type="Proteomes" id="UP001142489"/>
    </source>
</evidence>
<comment type="caution">
    <text evidence="11">The sequence shown here is derived from an EMBL/GenBank/DDBJ whole genome shotgun (WGS) entry which is preliminary data.</text>
</comment>
<gene>
    <name evidence="11" type="ORF">JRQ81_010876</name>
</gene>
<dbReference type="OrthoDB" id="5945173at2759"/>
<evidence type="ECO:0000256" key="2">
    <source>
        <dbReference type="ARBA" id="ARBA00004613"/>
    </source>
</evidence>
<evidence type="ECO:0000256" key="1">
    <source>
        <dbReference type="ARBA" id="ARBA00004236"/>
    </source>
</evidence>
<comment type="subcellular location">
    <subcellularLocation>
        <location evidence="1">Cell membrane</location>
    </subcellularLocation>
    <subcellularLocation>
        <location evidence="2">Secreted</location>
    </subcellularLocation>
</comment>
<sequence length="124" mass="13360">MTPLLIFLLAGCFFIQPTNSLKCYTCNTQLNNDKCKTEKTCEEGSRACKTDVIALAGLFNIISKDCASQCDLSLKDFAVGKRNISCCYSDLCNTSGTHAFGVNLFHVALAVLTSIACLFLGNGL</sequence>
<keyword evidence="7" id="KW-1015">Disulfide bond</keyword>
<feature type="signal peptide" evidence="9">
    <location>
        <begin position="1"/>
        <end position="20"/>
    </location>
</feature>
<dbReference type="GO" id="GO:0005886">
    <property type="term" value="C:plasma membrane"/>
    <property type="evidence" value="ECO:0007669"/>
    <property type="project" value="UniProtKB-SubCell"/>
</dbReference>
<dbReference type="InterPro" id="IPR045860">
    <property type="entry name" value="Snake_toxin-like_sf"/>
</dbReference>
<evidence type="ECO:0000256" key="7">
    <source>
        <dbReference type="ARBA" id="ARBA00023157"/>
    </source>
</evidence>
<evidence type="ECO:0000256" key="5">
    <source>
        <dbReference type="ARBA" id="ARBA00022729"/>
    </source>
</evidence>
<keyword evidence="12" id="KW-1185">Reference proteome</keyword>
<keyword evidence="4" id="KW-0964">Secreted</keyword>
<evidence type="ECO:0000256" key="3">
    <source>
        <dbReference type="ARBA" id="ARBA00022475"/>
    </source>
</evidence>
<dbReference type="InterPro" id="IPR051110">
    <property type="entry name" value="Ly-6/neurotoxin-like_GPI-ap"/>
</dbReference>
<reference evidence="11" key="1">
    <citation type="journal article" date="2023" name="DNA Res.">
        <title>Chromosome-level genome assembly of Phrynocephalus forsythii using third-generation DNA sequencing and Hi-C analysis.</title>
        <authorList>
            <person name="Qi Y."/>
            <person name="Zhao W."/>
            <person name="Zhao Y."/>
            <person name="Niu C."/>
            <person name="Cao S."/>
            <person name="Zhang Y."/>
        </authorList>
    </citation>
    <scope>NUCLEOTIDE SEQUENCE</scope>
    <source>
        <tissue evidence="11">Muscle</tissue>
    </source>
</reference>
<evidence type="ECO:0000256" key="6">
    <source>
        <dbReference type="ARBA" id="ARBA00023136"/>
    </source>
</evidence>
<keyword evidence="3" id="KW-1003">Cell membrane</keyword>
<dbReference type="SUPFAM" id="SSF57302">
    <property type="entry name" value="Snake toxin-like"/>
    <property type="match status" value="1"/>
</dbReference>
<evidence type="ECO:0000259" key="10">
    <source>
        <dbReference type="SMART" id="SM00134"/>
    </source>
</evidence>
<name>A0A9Q1B5F0_9SAUR</name>
<dbReference type="FunFam" id="2.10.60.10:FF:000003">
    <property type="entry name" value="lymphocyte antigen 6E isoform X1"/>
    <property type="match status" value="1"/>
</dbReference>
<dbReference type="InterPro" id="IPR035076">
    <property type="entry name" value="Toxin/TOLIP"/>
</dbReference>
<evidence type="ECO:0000256" key="8">
    <source>
        <dbReference type="ARBA" id="ARBA00023180"/>
    </source>
</evidence>
<dbReference type="SMART" id="SM00134">
    <property type="entry name" value="LU"/>
    <property type="match status" value="1"/>
</dbReference>
<evidence type="ECO:0000313" key="11">
    <source>
        <dbReference type="EMBL" id="KAJ7338197.1"/>
    </source>
</evidence>
<feature type="domain" description="UPAR/Ly6" evidence="10">
    <location>
        <begin position="21"/>
        <end position="103"/>
    </location>
</feature>
<keyword evidence="6" id="KW-0472">Membrane</keyword>
<dbReference type="GO" id="GO:0005576">
    <property type="term" value="C:extracellular region"/>
    <property type="evidence" value="ECO:0007669"/>
    <property type="project" value="UniProtKB-SubCell"/>
</dbReference>
<proteinExistence type="predicted"/>
<dbReference type="PANTHER" id="PTHR16983:SF1">
    <property type="entry name" value="PROSTATE STEM CELL ANTIGEN"/>
    <property type="match status" value="1"/>
</dbReference>
<evidence type="ECO:0000256" key="4">
    <source>
        <dbReference type="ARBA" id="ARBA00022525"/>
    </source>
</evidence>
<dbReference type="EMBL" id="JAPFRF010000003">
    <property type="protein sequence ID" value="KAJ7338197.1"/>
    <property type="molecule type" value="Genomic_DNA"/>
</dbReference>
<accession>A0A9Q1B5F0</accession>
<organism evidence="11 12">
    <name type="scientific">Phrynocephalus forsythii</name>
    <dbReference type="NCBI Taxonomy" id="171643"/>
    <lineage>
        <taxon>Eukaryota</taxon>
        <taxon>Metazoa</taxon>
        <taxon>Chordata</taxon>
        <taxon>Craniata</taxon>
        <taxon>Vertebrata</taxon>
        <taxon>Euteleostomi</taxon>
        <taxon>Lepidosauria</taxon>
        <taxon>Squamata</taxon>
        <taxon>Bifurcata</taxon>
        <taxon>Unidentata</taxon>
        <taxon>Episquamata</taxon>
        <taxon>Toxicofera</taxon>
        <taxon>Iguania</taxon>
        <taxon>Acrodonta</taxon>
        <taxon>Agamidae</taxon>
        <taxon>Agaminae</taxon>
        <taxon>Phrynocephalus</taxon>
    </lineage>
</organism>
<feature type="chain" id="PRO_5040136106" description="UPAR/Ly6 domain-containing protein" evidence="9">
    <location>
        <begin position="21"/>
        <end position="124"/>
    </location>
</feature>
<dbReference type="Gene3D" id="2.10.60.10">
    <property type="entry name" value="CD59"/>
    <property type="match status" value="1"/>
</dbReference>
<keyword evidence="5 9" id="KW-0732">Signal</keyword>
<dbReference type="InterPro" id="IPR016054">
    <property type="entry name" value="LY6_UPA_recep-like"/>
</dbReference>
<dbReference type="PANTHER" id="PTHR16983">
    <property type="entry name" value="UPAR/LY6 DOMAIN-CONTAINING PROTEIN"/>
    <property type="match status" value="1"/>
</dbReference>
<dbReference type="Proteomes" id="UP001142489">
    <property type="component" value="Unassembled WGS sequence"/>
</dbReference>
<dbReference type="Pfam" id="PF00087">
    <property type="entry name" value="Toxin_TOLIP"/>
    <property type="match status" value="1"/>
</dbReference>